<dbReference type="KEGG" id="tva:4773177"/>
<name>A2DWI2_TRIV3</name>
<evidence type="ECO:0000256" key="2">
    <source>
        <dbReference type="ARBA" id="ARBA00022840"/>
    </source>
</evidence>
<dbReference type="Gene3D" id="3.90.640.10">
    <property type="entry name" value="Actin, Chain A, domain 4"/>
    <property type="match status" value="1"/>
</dbReference>
<accession>A2DWI2</accession>
<dbReference type="eggNOG" id="KOG0103">
    <property type="taxonomic scope" value="Eukaryota"/>
</dbReference>
<dbReference type="VEuPathDB" id="TrichDB:TVAG_201610"/>
<evidence type="ECO:0000256" key="1">
    <source>
        <dbReference type="ARBA" id="ARBA00022741"/>
    </source>
</evidence>
<dbReference type="Gene3D" id="3.30.30.30">
    <property type="match status" value="1"/>
</dbReference>
<dbReference type="GO" id="GO:0005524">
    <property type="term" value="F:ATP binding"/>
    <property type="evidence" value="ECO:0007669"/>
    <property type="project" value="UniProtKB-KW"/>
</dbReference>
<dbReference type="AlphaFoldDB" id="A2DWI2"/>
<protein>
    <recommendedName>
        <fullName evidence="7">DnaK protein</fullName>
    </recommendedName>
</protein>
<dbReference type="SUPFAM" id="SSF53067">
    <property type="entry name" value="Actin-like ATPase domain"/>
    <property type="match status" value="2"/>
</dbReference>
<dbReference type="VEuPathDB" id="TrichDB:TVAGG3_0202310"/>
<keyword evidence="3" id="KW-0143">Chaperone</keyword>
<gene>
    <name evidence="5" type="ORF">TVAG_201610</name>
</gene>
<dbReference type="SMR" id="A2DWI2"/>
<feature type="compositionally biased region" description="Basic and acidic residues" evidence="4">
    <location>
        <begin position="726"/>
        <end position="735"/>
    </location>
</feature>
<reference evidence="5" key="1">
    <citation type="submission" date="2006-10" db="EMBL/GenBank/DDBJ databases">
        <authorList>
            <person name="Amadeo P."/>
            <person name="Zhao Q."/>
            <person name="Wortman J."/>
            <person name="Fraser-Liggett C."/>
            <person name="Carlton J."/>
        </authorList>
    </citation>
    <scope>NUCLEOTIDE SEQUENCE</scope>
    <source>
        <strain evidence="5">G3</strain>
    </source>
</reference>
<dbReference type="PRINTS" id="PR00301">
    <property type="entry name" value="HEATSHOCK70"/>
</dbReference>
<dbReference type="RefSeq" id="XP_001327390.1">
    <property type="nucleotide sequence ID" value="XM_001327355.1"/>
</dbReference>
<dbReference type="GO" id="GO:0140662">
    <property type="term" value="F:ATP-dependent protein folding chaperone"/>
    <property type="evidence" value="ECO:0007669"/>
    <property type="project" value="InterPro"/>
</dbReference>
<feature type="region of interest" description="Disordered" evidence="4">
    <location>
        <begin position="726"/>
        <end position="784"/>
    </location>
</feature>
<reference evidence="5" key="2">
    <citation type="journal article" date="2007" name="Science">
        <title>Draft genome sequence of the sexually transmitted pathogen Trichomonas vaginalis.</title>
        <authorList>
            <person name="Carlton J.M."/>
            <person name="Hirt R.P."/>
            <person name="Silva J.C."/>
            <person name="Delcher A.L."/>
            <person name="Schatz M."/>
            <person name="Zhao Q."/>
            <person name="Wortman J.R."/>
            <person name="Bidwell S.L."/>
            <person name="Alsmark U.C.M."/>
            <person name="Besteiro S."/>
            <person name="Sicheritz-Ponten T."/>
            <person name="Noel C.J."/>
            <person name="Dacks J.B."/>
            <person name="Foster P.G."/>
            <person name="Simillion C."/>
            <person name="Van de Peer Y."/>
            <person name="Miranda-Saavedra D."/>
            <person name="Barton G.J."/>
            <person name="Westrop G.D."/>
            <person name="Mueller S."/>
            <person name="Dessi D."/>
            <person name="Fiori P.L."/>
            <person name="Ren Q."/>
            <person name="Paulsen I."/>
            <person name="Zhang H."/>
            <person name="Bastida-Corcuera F.D."/>
            <person name="Simoes-Barbosa A."/>
            <person name="Brown M.T."/>
            <person name="Hayes R.D."/>
            <person name="Mukherjee M."/>
            <person name="Okumura C.Y."/>
            <person name="Schneider R."/>
            <person name="Smith A.J."/>
            <person name="Vanacova S."/>
            <person name="Villalvazo M."/>
            <person name="Haas B.J."/>
            <person name="Pertea M."/>
            <person name="Feldblyum T.V."/>
            <person name="Utterback T.R."/>
            <person name="Shu C.L."/>
            <person name="Osoegawa K."/>
            <person name="de Jong P.J."/>
            <person name="Hrdy I."/>
            <person name="Horvathova L."/>
            <person name="Zubacova Z."/>
            <person name="Dolezal P."/>
            <person name="Malik S.B."/>
            <person name="Logsdon J.M. Jr."/>
            <person name="Henze K."/>
            <person name="Gupta A."/>
            <person name="Wang C.C."/>
            <person name="Dunne R.L."/>
            <person name="Upcroft J.A."/>
            <person name="Upcroft P."/>
            <person name="White O."/>
            <person name="Salzberg S.L."/>
            <person name="Tang P."/>
            <person name="Chiu C.-H."/>
            <person name="Lee Y.-S."/>
            <person name="Embley T.M."/>
            <person name="Coombs G.H."/>
            <person name="Mottram J.C."/>
            <person name="Tachezy J."/>
            <person name="Fraser-Liggett C.M."/>
            <person name="Johnson P.J."/>
        </authorList>
    </citation>
    <scope>NUCLEOTIDE SEQUENCE [LARGE SCALE GENOMIC DNA]</scope>
    <source>
        <strain evidence="5">G3</strain>
    </source>
</reference>
<keyword evidence="6" id="KW-1185">Reference proteome</keyword>
<evidence type="ECO:0000313" key="6">
    <source>
        <dbReference type="Proteomes" id="UP000001542"/>
    </source>
</evidence>
<dbReference type="InterPro" id="IPR013126">
    <property type="entry name" value="Hsp_70_fam"/>
</dbReference>
<dbReference type="EMBL" id="DS113259">
    <property type="protein sequence ID" value="EAY15167.1"/>
    <property type="molecule type" value="Genomic_DNA"/>
</dbReference>
<organism evidence="5 6">
    <name type="scientific">Trichomonas vaginalis (strain ATCC PRA-98 / G3)</name>
    <dbReference type="NCBI Taxonomy" id="412133"/>
    <lineage>
        <taxon>Eukaryota</taxon>
        <taxon>Metamonada</taxon>
        <taxon>Parabasalia</taxon>
        <taxon>Trichomonadida</taxon>
        <taxon>Trichomonadidae</taxon>
        <taxon>Trichomonas</taxon>
    </lineage>
</organism>
<keyword evidence="2" id="KW-0067">ATP-binding</keyword>
<dbReference type="PANTHER" id="PTHR45639">
    <property type="entry name" value="HSC70CB, ISOFORM G-RELATED"/>
    <property type="match status" value="1"/>
</dbReference>
<dbReference type="InParanoid" id="A2DWI2"/>
<dbReference type="GO" id="GO:0034663">
    <property type="term" value="C:endoplasmic reticulum chaperone complex"/>
    <property type="evidence" value="ECO:0000318"/>
    <property type="project" value="GO_Central"/>
</dbReference>
<dbReference type="InterPro" id="IPR043129">
    <property type="entry name" value="ATPase_NBD"/>
</dbReference>
<dbReference type="PANTHER" id="PTHR45639:SF3">
    <property type="entry name" value="HYPOXIA UP-REGULATED PROTEIN 1"/>
    <property type="match status" value="1"/>
</dbReference>
<proteinExistence type="predicted"/>
<sequence length="784" mass="88827">MILASFFTSLARSKSIAIDLGTAVTKSSAFNSTSFPTMTENSESKRLTPTCIAFRLPKSINTSKPELFTNEELEEAIPSIGQKASGQIDFRPHLGAGYFMYHIDTDDEVSKKFEKTVFLNKSISRFDFEDTLALYLNMYATSVSAEKEVNTLSVIVPATFTAKQREIVSNAIKNSKNKYGGIITDNEATFTYYGVERIRMFNDKPQTVLFIDIGATSIKAYAGRFVLIKNTKLPTANVNITKLSYAISNKEGGAFVTSRMVNHFIKTHNLKNLTPAEYRRLFTACEKLKAAISFSAIHQSSTVVEDVGGHEELRLVIKEEELLQMIKPVFEEATKVVKEATNNVTFDTVQIIGGSSRLFNLTNNLQEVLNMTINANLNADETVAFGGGYVMQYNHKHSRLSAIGWSDEYPVLSVEVEYNSKTEPVCQRGINCTNEINLTDVENEITLKYKQSELPLPVKHLTFPYTIYNNSKTNLTAFFRKSIVALEKLHKYDNETNFTTVSFGSPSVSISHSQYVSTVLRTMAKRRNIANARMKLEQLTHKILDDIEYNETFKSYMSPSQVAVVTNAANKMKTWINDHADKVKNESLFTAPYQELMSYVQPVWDRIEERTKLQQFEQLLRSTVQRLMMTSLLEWPVNKSWIPAYEVKHFSDLLNATQMMGMKLTQQLKEVPLYENIDIKSNEIRENAIKLLEEFQRIDNIPKPVEKTKKEGFFSKVKNFFGFGDKNKKYVDPTESKSTPTPTPPKSTPKPKQTAKPASSETPKPSPSAEPEKKKEDDQNKKEL</sequence>
<feature type="compositionally biased region" description="Basic and acidic residues" evidence="4">
    <location>
        <begin position="770"/>
        <end position="784"/>
    </location>
</feature>
<evidence type="ECO:0000313" key="5">
    <source>
        <dbReference type="EMBL" id="EAY15167.1"/>
    </source>
</evidence>
<evidence type="ECO:0000256" key="4">
    <source>
        <dbReference type="SAM" id="MobiDB-lite"/>
    </source>
</evidence>
<evidence type="ECO:0008006" key="7">
    <source>
        <dbReference type="Google" id="ProtNLM"/>
    </source>
</evidence>
<dbReference type="Proteomes" id="UP000001542">
    <property type="component" value="Unassembled WGS sequence"/>
</dbReference>
<dbReference type="OrthoDB" id="10630856at2759"/>
<feature type="compositionally biased region" description="Low complexity" evidence="4">
    <location>
        <begin position="750"/>
        <end position="769"/>
    </location>
</feature>
<dbReference type="STRING" id="5722.A2DWI2"/>
<dbReference type="Gene3D" id="3.30.420.40">
    <property type="match status" value="2"/>
</dbReference>
<evidence type="ECO:0000256" key="3">
    <source>
        <dbReference type="ARBA" id="ARBA00023186"/>
    </source>
</evidence>
<dbReference type="Pfam" id="PF00012">
    <property type="entry name" value="HSP70"/>
    <property type="match status" value="1"/>
</dbReference>
<keyword evidence="1" id="KW-0547">Nucleotide-binding</keyword>
<dbReference type="GO" id="GO:0000774">
    <property type="term" value="F:adenyl-nucleotide exchange factor activity"/>
    <property type="evidence" value="ECO:0000318"/>
    <property type="project" value="GO_Central"/>
</dbReference>